<dbReference type="SMART" id="SM00355">
    <property type="entry name" value="ZnF_C2H2"/>
    <property type="match status" value="4"/>
</dbReference>
<dbReference type="InterPro" id="IPR011990">
    <property type="entry name" value="TPR-like_helical_dom_sf"/>
</dbReference>
<keyword evidence="3" id="KW-0479">Metal-binding</keyword>
<proteinExistence type="predicted"/>
<evidence type="ECO:0000256" key="1">
    <source>
        <dbReference type="ARBA" id="ARBA00022737"/>
    </source>
</evidence>
<gene>
    <name evidence="6" type="ORF">MFIFM68171_08148</name>
</gene>
<dbReference type="PANTHER" id="PTHR45641">
    <property type="entry name" value="TETRATRICOPEPTIDE REPEAT PROTEIN (AFU_ORTHOLOGUE AFUA_6G03870)"/>
    <property type="match status" value="1"/>
</dbReference>
<dbReference type="Gene3D" id="3.30.160.60">
    <property type="entry name" value="Classic Zinc Finger"/>
    <property type="match status" value="1"/>
</dbReference>
<accession>A0ABQ0GJK2</accession>
<organism evidence="6 7">
    <name type="scientific">Madurella fahalii</name>
    <dbReference type="NCBI Taxonomy" id="1157608"/>
    <lineage>
        <taxon>Eukaryota</taxon>
        <taxon>Fungi</taxon>
        <taxon>Dikarya</taxon>
        <taxon>Ascomycota</taxon>
        <taxon>Pezizomycotina</taxon>
        <taxon>Sordariomycetes</taxon>
        <taxon>Sordariomycetidae</taxon>
        <taxon>Sordariales</taxon>
        <taxon>Sordariales incertae sedis</taxon>
        <taxon>Madurella</taxon>
    </lineage>
</organism>
<dbReference type="Gene3D" id="1.25.40.10">
    <property type="entry name" value="Tetratricopeptide repeat domain"/>
    <property type="match status" value="2"/>
</dbReference>
<feature type="domain" description="C2H2-type" evidence="5">
    <location>
        <begin position="1"/>
        <end position="28"/>
    </location>
</feature>
<name>A0ABQ0GJK2_9PEZI</name>
<comment type="caution">
    <text evidence="6">The sequence shown here is derived from an EMBL/GenBank/DDBJ whole genome shotgun (WGS) entry which is preliminary data.</text>
</comment>
<evidence type="ECO:0000256" key="2">
    <source>
        <dbReference type="ARBA" id="ARBA00022803"/>
    </source>
</evidence>
<keyword evidence="7" id="KW-1185">Reference proteome</keyword>
<feature type="region of interest" description="Disordered" evidence="4">
    <location>
        <begin position="32"/>
        <end position="82"/>
    </location>
</feature>
<dbReference type="Pfam" id="PF13424">
    <property type="entry name" value="TPR_12"/>
    <property type="match status" value="1"/>
</dbReference>
<feature type="compositionally biased region" description="Basic and acidic residues" evidence="4">
    <location>
        <begin position="42"/>
        <end position="60"/>
    </location>
</feature>
<dbReference type="PROSITE" id="PS50157">
    <property type="entry name" value="ZINC_FINGER_C2H2_2"/>
    <property type="match status" value="1"/>
</dbReference>
<dbReference type="PROSITE" id="PS00028">
    <property type="entry name" value="ZINC_FINGER_C2H2_1"/>
    <property type="match status" value="3"/>
</dbReference>
<dbReference type="PANTHER" id="PTHR45641:SF19">
    <property type="entry name" value="NEPHROCYSTIN-3"/>
    <property type="match status" value="1"/>
</dbReference>
<dbReference type="InterPro" id="IPR013087">
    <property type="entry name" value="Znf_C2H2_type"/>
</dbReference>
<dbReference type="EMBL" id="BAAFSV010000004">
    <property type="protein sequence ID" value="GAB1317938.1"/>
    <property type="molecule type" value="Genomic_DNA"/>
</dbReference>
<evidence type="ECO:0000256" key="4">
    <source>
        <dbReference type="SAM" id="MobiDB-lite"/>
    </source>
</evidence>
<evidence type="ECO:0000259" key="5">
    <source>
        <dbReference type="PROSITE" id="PS50157"/>
    </source>
</evidence>
<dbReference type="RefSeq" id="XP_070919669.1">
    <property type="nucleotide sequence ID" value="XM_071063568.1"/>
</dbReference>
<keyword evidence="1" id="KW-0677">Repeat</keyword>
<sequence>MECRHCQEKFEQEAEFAAHRYKHAKIQEQLKRTGKRTYGARYAEDGSPKGKELELKKLEQPKAQQTTPPVRSKPESTPAANSANKIVLERVQGIVARFEPYEDGVEIKVPQPAELPCPDCDFKLRNKKELDEHILSIYCRGSHIVQYPLCIDSSKPRGYYVEEVLVPFDEHAHPSEFQCCKCEEKFPSLKAMEEHEATHPMLPQICLHCSKVFGTEYELENHYDWHDDMEYRQMLDRLPAEPRVADNQNKEEDVVSADVLDLGNGLLKIPFDYFVGKKAPGLPKDGTLAGISSISREDVEMRFAPRGHLVKPDTHYYSVPTGMTQEAADRIIAQQDVNPNRLLLLNGGRMNKVGPGTPPEDETSASNPDNSEPLVLLAHGCPTGIQVRDLSGRKRWMSGDAFAKVTIFVVGSSNFDKKFGTALDEAVGWEESGNLNKALSSWKQVLELLTGPDATHIDRQKPFMTLTKLALLSSRLKRTDEAISYWCDALELSEKLYGIHSINNFNIINSIAVIFDERGDYAQAAPLYRRSLAGRLRINGPGHADTLMSMQELGMANMRLDNLTATRKLLEKACLGYENLRPRDDKMGFTVLQNLASIYGVLGMKKDARALLINGIPRIHAALGLEDKILAYALNNCLQHHEGAVLPTVIFDTIQALRQSRSEHWLVVTEAFAAFYCNNRRYRDALPLYRDAIQRRRQQHLPNDSSLVNNVHAVALCHEHLAEFVKAETAYRELASITAPGTSLHAFATQSVVATATRPDNQTDASISCVPSLLPSESLTAMLEQDYPAPNLEARFQTLFPHDDNLRNLLSASGKTQPKLLSSQALFVAKRPQCIATETLDNAKREREGVFADGKGVTAEGVPDMEMLEWLQLVVAEKWNQNGGKGPELELALIMMDWEC</sequence>
<evidence type="ECO:0000313" key="7">
    <source>
        <dbReference type="Proteomes" id="UP001628179"/>
    </source>
</evidence>
<dbReference type="Proteomes" id="UP001628179">
    <property type="component" value="Unassembled WGS sequence"/>
</dbReference>
<dbReference type="Pfam" id="PF13374">
    <property type="entry name" value="TPR_10"/>
    <property type="match status" value="1"/>
</dbReference>
<reference evidence="6 7" key="1">
    <citation type="submission" date="2024-09" db="EMBL/GenBank/DDBJ databases">
        <title>Itraconazole resistance in Madurella fahalii resulting from another homologue of gene encoding cytochrome P450 14-alpha sterol demethylase (CYP51).</title>
        <authorList>
            <person name="Yoshioka I."/>
            <person name="Fahal A.H."/>
            <person name="Kaneko S."/>
            <person name="Yaguchi T."/>
        </authorList>
    </citation>
    <scope>NUCLEOTIDE SEQUENCE [LARGE SCALE GENOMIC DNA]</scope>
    <source>
        <strain evidence="6 7">IFM 68171</strain>
    </source>
</reference>
<keyword evidence="3" id="KW-0862">Zinc</keyword>
<protein>
    <recommendedName>
        <fullName evidence="5">C2H2-type domain-containing protein</fullName>
    </recommendedName>
</protein>
<feature type="region of interest" description="Disordered" evidence="4">
    <location>
        <begin position="349"/>
        <end position="371"/>
    </location>
</feature>
<keyword evidence="2" id="KW-0802">TPR repeat</keyword>
<dbReference type="SUPFAM" id="SSF48452">
    <property type="entry name" value="TPR-like"/>
    <property type="match status" value="2"/>
</dbReference>
<evidence type="ECO:0000313" key="6">
    <source>
        <dbReference type="EMBL" id="GAB1317938.1"/>
    </source>
</evidence>
<dbReference type="GeneID" id="98178891"/>
<keyword evidence="3" id="KW-0863">Zinc-finger</keyword>
<evidence type="ECO:0000256" key="3">
    <source>
        <dbReference type="PROSITE-ProRule" id="PRU00042"/>
    </source>
</evidence>